<evidence type="ECO:0000313" key="8">
    <source>
        <dbReference type="EMBL" id="CAB4797502.1"/>
    </source>
</evidence>
<dbReference type="InterPro" id="IPR036388">
    <property type="entry name" value="WH-like_DNA-bd_sf"/>
</dbReference>
<dbReference type="GO" id="GO:0003677">
    <property type="term" value="F:DNA binding"/>
    <property type="evidence" value="ECO:0007669"/>
    <property type="project" value="UniProtKB-KW"/>
</dbReference>
<evidence type="ECO:0000313" key="6">
    <source>
        <dbReference type="EMBL" id="CAB4667369.1"/>
    </source>
</evidence>
<sequence length="117" mass="13318">MVKRADGTLELEIMQALWSSPTPMSPNEVRELLSGNLAYTSVATVLIRLCDKNQVKRTIAGRNFVYVASVSREDWYSNRMNAILNETKNHRELLAGFVGKLSKRDRKDLEHILGKNK</sequence>
<evidence type="ECO:0000256" key="1">
    <source>
        <dbReference type="ARBA" id="ARBA00011046"/>
    </source>
</evidence>
<evidence type="ECO:0000313" key="7">
    <source>
        <dbReference type="EMBL" id="CAB4753831.1"/>
    </source>
</evidence>
<gene>
    <name evidence="5" type="ORF">UFOPK1353_01020</name>
    <name evidence="6" type="ORF">UFOPK2292_00619</name>
    <name evidence="7" type="ORF">UFOPK2855_00289</name>
    <name evidence="8" type="ORF">UFOPK3026_00360</name>
    <name evidence="9" type="ORF">UFOPK4020_00041</name>
    <name evidence="10" type="ORF">UFOPK4345_00364</name>
</gene>
<dbReference type="EMBL" id="CAFBQV010000037">
    <property type="protein sequence ID" value="CAB5061470.1"/>
    <property type="molecule type" value="Genomic_DNA"/>
</dbReference>
<dbReference type="Pfam" id="PF03965">
    <property type="entry name" value="Penicillinase_R"/>
    <property type="match status" value="1"/>
</dbReference>
<dbReference type="EMBL" id="CAEZZK010000034">
    <property type="protein sequence ID" value="CAB4753831.1"/>
    <property type="molecule type" value="Genomic_DNA"/>
</dbReference>
<dbReference type="InterPro" id="IPR005650">
    <property type="entry name" value="BlaI_family"/>
</dbReference>
<keyword evidence="4" id="KW-0804">Transcription</keyword>
<proteinExistence type="inferred from homology"/>
<dbReference type="InterPro" id="IPR036390">
    <property type="entry name" value="WH_DNA-bd_sf"/>
</dbReference>
<keyword evidence="3" id="KW-0238">DNA-binding</keyword>
<evidence type="ECO:0000256" key="4">
    <source>
        <dbReference type="ARBA" id="ARBA00023163"/>
    </source>
</evidence>
<evidence type="ECO:0000256" key="2">
    <source>
        <dbReference type="ARBA" id="ARBA00023015"/>
    </source>
</evidence>
<keyword evidence="2" id="KW-0805">Transcription regulation</keyword>
<comment type="similarity">
    <text evidence="1">Belongs to the BlaI transcriptional regulatory family.</text>
</comment>
<reference evidence="7" key="1">
    <citation type="submission" date="2020-05" db="EMBL/GenBank/DDBJ databases">
        <authorList>
            <person name="Chiriac C."/>
            <person name="Salcher M."/>
            <person name="Ghai R."/>
            <person name="Kavagutti S V."/>
        </authorList>
    </citation>
    <scope>NUCLEOTIDE SEQUENCE</scope>
</reference>
<evidence type="ECO:0000313" key="5">
    <source>
        <dbReference type="EMBL" id="CAB4542611.1"/>
    </source>
</evidence>
<dbReference type="AlphaFoldDB" id="A0A6J6U1N8"/>
<name>A0A6J6U1N8_9ZZZZ</name>
<accession>A0A6J6U1N8</accession>
<dbReference type="EMBL" id="CAEZSE010000190">
    <property type="protein sequence ID" value="CAB4542611.1"/>
    <property type="molecule type" value="Genomic_DNA"/>
</dbReference>
<protein>
    <submittedName>
        <fullName evidence="7">Unannotated protein</fullName>
    </submittedName>
</protein>
<organism evidence="7">
    <name type="scientific">freshwater metagenome</name>
    <dbReference type="NCBI Taxonomy" id="449393"/>
    <lineage>
        <taxon>unclassified sequences</taxon>
        <taxon>metagenomes</taxon>
        <taxon>ecological metagenomes</taxon>
    </lineage>
</organism>
<evidence type="ECO:0000313" key="10">
    <source>
        <dbReference type="EMBL" id="CAB5061470.1"/>
    </source>
</evidence>
<evidence type="ECO:0000256" key="3">
    <source>
        <dbReference type="ARBA" id="ARBA00023125"/>
    </source>
</evidence>
<dbReference type="EMBL" id="CAFAAP010000035">
    <property type="protein sequence ID" value="CAB4797502.1"/>
    <property type="molecule type" value="Genomic_DNA"/>
</dbReference>
<evidence type="ECO:0000313" key="9">
    <source>
        <dbReference type="EMBL" id="CAB4986988.1"/>
    </source>
</evidence>
<dbReference type="SUPFAM" id="SSF46785">
    <property type="entry name" value="Winged helix' DNA-binding domain"/>
    <property type="match status" value="1"/>
</dbReference>
<dbReference type="EMBL" id="CAFBOV010000004">
    <property type="protein sequence ID" value="CAB4986988.1"/>
    <property type="molecule type" value="Genomic_DNA"/>
</dbReference>
<dbReference type="EMBL" id="CAEZWU010000074">
    <property type="protein sequence ID" value="CAB4667369.1"/>
    <property type="molecule type" value="Genomic_DNA"/>
</dbReference>
<dbReference type="GO" id="GO:0045892">
    <property type="term" value="P:negative regulation of DNA-templated transcription"/>
    <property type="evidence" value="ECO:0007669"/>
    <property type="project" value="InterPro"/>
</dbReference>
<dbReference type="Gene3D" id="1.10.10.10">
    <property type="entry name" value="Winged helix-like DNA-binding domain superfamily/Winged helix DNA-binding domain"/>
    <property type="match status" value="1"/>
</dbReference>